<dbReference type="OrthoDB" id="6618298at2759"/>
<evidence type="ECO:0000256" key="2">
    <source>
        <dbReference type="ARBA" id="ARBA00009726"/>
    </source>
</evidence>
<gene>
    <name evidence="5" type="ORF">NTEN_LOCUS6521</name>
</gene>
<evidence type="ECO:0000256" key="3">
    <source>
        <dbReference type="ARBA" id="ARBA00022741"/>
    </source>
</evidence>
<proteinExistence type="inferred from homology"/>
<evidence type="ECO:0000313" key="5">
    <source>
        <dbReference type="EMBL" id="CAB0000734.1"/>
    </source>
</evidence>
<dbReference type="PANTHER" id="PTHR24223:SF456">
    <property type="entry name" value="MULTIDRUG RESISTANCE-ASSOCIATED PROTEIN LETHAL(2)03659"/>
    <property type="match status" value="1"/>
</dbReference>
<evidence type="ECO:0008006" key="7">
    <source>
        <dbReference type="Google" id="ProtNLM"/>
    </source>
</evidence>
<dbReference type="InterPro" id="IPR027417">
    <property type="entry name" value="P-loop_NTPase"/>
</dbReference>
<keyword evidence="4" id="KW-0067">ATP-binding</keyword>
<evidence type="ECO:0000313" key="6">
    <source>
        <dbReference type="Proteomes" id="UP000479000"/>
    </source>
</evidence>
<dbReference type="Gene3D" id="3.40.50.300">
    <property type="entry name" value="P-loop containing nucleotide triphosphate hydrolases"/>
    <property type="match status" value="1"/>
</dbReference>
<protein>
    <recommendedName>
        <fullName evidence="7">ABC transmembrane type-1 domain-containing protein</fullName>
    </recommendedName>
</protein>
<dbReference type="PANTHER" id="PTHR24223">
    <property type="entry name" value="ATP-BINDING CASSETTE SUB-FAMILY C"/>
    <property type="match status" value="1"/>
</dbReference>
<reference evidence="5 6" key="1">
    <citation type="submission" date="2020-02" db="EMBL/GenBank/DDBJ databases">
        <authorList>
            <person name="Ferguson B K."/>
        </authorList>
    </citation>
    <scope>NUCLEOTIDE SEQUENCE [LARGE SCALE GENOMIC DNA]</scope>
</reference>
<sequence>MFFVIPHENSETLTDAHYYRTDSLIQETIRRKFADCTVLTIAHRLNTIIDSDRVLVMDAGRAVPAEQEETTNAKEEETGEKKSRLLETSCRRLSVYSVPSCLRVRSNTNKYFYPDRLSRVALV</sequence>
<dbReference type="SUPFAM" id="SSF52540">
    <property type="entry name" value="P-loop containing nucleoside triphosphate hydrolases"/>
    <property type="match status" value="1"/>
</dbReference>
<name>A0A6H5GBD1_9HEMI</name>
<keyword evidence="6" id="KW-1185">Reference proteome</keyword>
<dbReference type="EMBL" id="CADCXU010009842">
    <property type="protein sequence ID" value="CAB0000734.1"/>
    <property type="molecule type" value="Genomic_DNA"/>
</dbReference>
<accession>A0A6H5GBD1</accession>
<dbReference type="AlphaFoldDB" id="A0A6H5GBD1"/>
<evidence type="ECO:0000256" key="4">
    <source>
        <dbReference type="ARBA" id="ARBA00022840"/>
    </source>
</evidence>
<comment type="subcellular location">
    <subcellularLocation>
        <location evidence="1">Membrane</location>
        <topology evidence="1">Multi-pass membrane protein</topology>
    </subcellularLocation>
</comment>
<comment type="similarity">
    <text evidence="2">Belongs to the ABC transporter superfamily. ABCC family. Conjugate transporter (TC 3.A.1.208) subfamily.</text>
</comment>
<dbReference type="Proteomes" id="UP000479000">
    <property type="component" value="Unassembled WGS sequence"/>
</dbReference>
<organism evidence="5 6">
    <name type="scientific">Nesidiocoris tenuis</name>
    <dbReference type="NCBI Taxonomy" id="355587"/>
    <lineage>
        <taxon>Eukaryota</taxon>
        <taxon>Metazoa</taxon>
        <taxon>Ecdysozoa</taxon>
        <taxon>Arthropoda</taxon>
        <taxon>Hexapoda</taxon>
        <taxon>Insecta</taxon>
        <taxon>Pterygota</taxon>
        <taxon>Neoptera</taxon>
        <taxon>Paraneoptera</taxon>
        <taxon>Hemiptera</taxon>
        <taxon>Heteroptera</taxon>
        <taxon>Panheteroptera</taxon>
        <taxon>Cimicomorpha</taxon>
        <taxon>Miridae</taxon>
        <taxon>Dicyphina</taxon>
        <taxon>Nesidiocoris</taxon>
    </lineage>
</organism>
<dbReference type="GO" id="GO:0042626">
    <property type="term" value="F:ATPase-coupled transmembrane transporter activity"/>
    <property type="evidence" value="ECO:0007669"/>
    <property type="project" value="TreeGrafter"/>
</dbReference>
<evidence type="ECO:0000256" key="1">
    <source>
        <dbReference type="ARBA" id="ARBA00004141"/>
    </source>
</evidence>
<dbReference type="GO" id="GO:0005524">
    <property type="term" value="F:ATP binding"/>
    <property type="evidence" value="ECO:0007669"/>
    <property type="project" value="UniProtKB-KW"/>
</dbReference>
<dbReference type="InterPro" id="IPR050173">
    <property type="entry name" value="ABC_transporter_C-like"/>
</dbReference>
<keyword evidence="3" id="KW-0547">Nucleotide-binding</keyword>
<feature type="non-terminal residue" evidence="5">
    <location>
        <position position="123"/>
    </location>
</feature>
<dbReference type="GO" id="GO:0016020">
    <property type="term" value="C:membrane"/>
    <property type="evidence" value="ECO:0007669"/>
    <property type="project" value="UniProtKB-SubCell"/>
</dbReference>